<dbReference type="Proteomes" id="UP000039865">
    <property type="component" value="Unassembled WGS sequence"/>
</dbReference>
<dbReference type="EMBL" id="CCKQ01009283">
    <property type="protein sequence ID" value="CDW80759.1"/>
    <property type="molecule type" value="Genomic_DNA"/>
</dbReference>
<gene>
    <name evidence="1" type="primary">Contig12468.g13300</name>
    <name evidence="1" type="ORF">STYLEM_9763</name>
</gene>
<keyword evidence="2" id="KW-1185">Reference proteome</keyword>
<evidence type="ECO:0008006" key="3">
    <source>
        <dbReference type="Google" id="ProtNLM"/>
    </source>
</evidence>
<dbReference type="OrthoDB" id="10248513at2759"/>
<dbReference type="Gene3D" id="2.60.120.330">
    <property type="entry name" value="B-lactam Antibiotic, Isopenicillin N Synthase, Chain"/>
    <property type="match status" value="1"/>
</dbReference>
<name>A0A078AEQ8_STYLE</name>
<evidence type="ECO:0000313" key="1">
    <source>
        <dbReference type="EMBL" id="CDW80759.1"/>
    </source>
</evidence>
<organism evidence="1 2">
    <name type="scientific">Stylonychia lemnae</name>
    <name type="common">Ciliate</name>
    <dbReference type="NCBI Taxonomy" id="5949"/>
    <lineage>
        <taxon>Eukaryota</taxon>
        <taxon>Sar</taxon>
        <taxon>Alveolata</taxon>
        <taxon>Ciliophora</taxon>
        <taxon>Intramacronucleata</taxon>
        <taxon>Spirotrichea</taxon>
        <taxon>Stichotrichia</taxon>
        <taxon>Sporadotrichida</taxon>
        <taxon>Oxytrichidae</taxon>
        <taxon>Stylonychinae</taxon>
        <taxon>Stylonychia</taxon>
    </lineage>
</organism>
<dbReference type="InParanoid" id="A0A078AEQ8"/>
<protein>
    <recommendedName>
        <fullName evidence="3">Clavaminate synthase-like protein</fullName>
    </recommendedName>
</protein>
<sequence>MESLIEVPVINVRAFLEKDPAEWENQCKLVAQSLHQFGILIWRDPRVKEEDNEDYIDLMEEYFESNARKFYSGEKLNDCKPEFNFQAGVTPEKQERARNHQHVLDQLTPENYPLSKFPPDLDAKWRFFWAIGERPAEVADNIPRVIPEGIPEWEKKMNKWGNMMIDATFTAAEMAAIGMGLDSQTFTSRMTGGPHLLAPTGSDLERYDVGTTFAGFHYDLNFLTIHGKSRYPGLFIWLRNMQKIAVKIPPGCLLLQGGSMFEHITGGYVLAGFHEVMYTEATKEAKEKAQLDPSRRLWRVSSTLFGHLRYNVDISPMDEMKSLVDIEEARRKYKPMSAHDKLMEELRAINLAPAETQETAEGIIDSLKAMM</sequence>
<proteinExistence type="predicted"/>
<dbReference type="OMA" id="HQPDPKC"/>
<accession>A0A078AEQ8</accession>
<dbReference type="AlphaFoldDB" id="A0A078AEQ8"/>
<dbReference type="InterPro" id="IPR027443">
    <property type="entry name" value="IPNS-like_sf"/>
</dbReference>
<evidence type="ECO:0000313" key="2">
    <source>
        <dbReference type="Proteomes" id="UP000039865"/>
    </source>
</evidence>
<reference evidence="1 2" key="1">
    <citation type="submission" date="2014-06" db="EMBL/GenBank/DDBJ databases">
        <authorList>
            <person name="Swart Estienne"/>
        </authorList>
    </citation>
    <scope>NUCLEOTIDE SEQUENCE [LARGE SCALE GENOMIC DNA]</scope>
    <source>
        <strain evidence="1 2">130c</strain>
    </source>
</reference>
<dbReference type="SUPFAM" id="SSF51197">
    <property type="entry name" value="Clavaminate synthase-like"/>
    <property type="match status" value="1"/>
</dbReference>